<dbReference type="PANTHER" id="PTHR30055:SF234">
    <property type="entry name" value="HTH-TYPE TRANSCRIPTIONAL REGULATOR BETI"/>
    <property type="match status" value="1"/>
</dbReference>
<evidence type="ECO:0000313" key="7">
    <source>
        <dbReference type="EMBL" id="GIG79021.1"/>
    </source>
</evidence>
<evidence type="ECO:0000256" key="2">
    <source>
        <dbReference type="ARBA" id="ARBA00023125"/>
    </source>
</evidence>
<dbReference type="InterPro" id="IPR001647">
    <property type="entry name" value="HTH_TetR"/>
</dbReference>
<dbReference type="PANTHER" id="PTHR30055">
    <property type="entry name" value="HTH-TYPE TRANSCRIPTIONAL REGULATOR RUTR"/>
    <property type="match status" value="1"/>
</dbReference>
<evidence type="ECO:0000259" key="6">
    <source>
        <dbReference type="PROSITE" id="PS50977"/>
    </source>
</evidence>
<keyword evidence="2 4" id="KW-0238">DNA-binding</keyword>
<dbReference type="Proteomes" id="UP000630097">
    <property type="component" value="Unassembled WGS sequence"/>
</dbReference>
<feature type="DNA-binding region" description="H-T-H motif" evidence="4">
    <location>
        <begin position="43"/>
        <end position="62"/>
    </location>
</feature>
<accession>A0A8J3PQR1</accession>
<dbReference type="GO" id="GO:0000976">
    <property type="term" value="F:transcription cis-regulatory region binding"/>
    <property type="evidence" value="ECO:0007669"/>
    <property type="project" value="TreeGrafter"/>
</dbReference>
<keyword evidence="8" id="KW-1185">Reference proteome</keyword>
<evidence type="ECO:0000256" key="3">
    <source>
        <dbReference type="ARBA" id="ARBA00023163"/>
    </source>
</evidence>
<dbReference type="GO" id="GO:0003700">
    <property type="term" value="F:DNA-binding transcription factor activity"/>
    <property type="evidence" value="ECO:0007669"/>
    <property type="project" value="TreeGrafter"/>
</dbReference>
<dbReference type="InterPro" id="IPR050109">
    <property type="entry name" value="HTH-type_TetR-like_transc_reg"/>
</dbReference>
<feature type="region of interest" description="Disordered" evidence="5">
    <location>
        <begin position="1"/>
        <end position="21"/>
    </location>
</feature>
<dbReference type="EMBL" id="BONV01000006">
    <property type="protein sequence ID" value="GIG79021.1"/>
    <property type="molecule type" value="Genomic_DNA"/>
</dbReference>
<dbReference type="Pfam" id="PF00440">
    <property type="entry name" value="TetR_N"/>
    <property type="match status" value="1"/>
</dbReference>
<dbReference type="InterPro" id="IPR009057">
    <property type="entry name" value="Homeodomain-like_sf"/>
</dbReference>
<protein>
    <submittedName>
        <fullName evidence="7">TetR family transcriptional regulator</fullName>
    </submittedName>
</protein>
<proteinExistence type="predicted"/>
<reference evidence="7 8" key="1">
    <citation type="submission" date="2021-01" db="EMBL/GenBank/DDBJ databases">
        <title>Whole genome shotgun sequence of Planotetraspora kaengkrachanensis NBRC 104272.</title>
        <authorList>
            <person name="Komaki H."/>
            <person name="Tamura T."/>
        </authorList>
    </citation>
    <scope>NUCLEOTIDE SEQUENCE [LARGE SCALE GENOMIC DNA]</scope>
    <source>
        <strain evidence="7 8">NBRC 104272</strain>
    </source>
</reference>
<evidence type="ECO:0000256" key="4">
    <source>
        <dbReference type="PROSITE-ProRule" id="PRU00335"/>
    </source>
</evidence>
<evidence type="ECO:0000256" key="1">
    <source>
        <dbReference type="ARBA" id="ARBA00023015"/>
    </source>
</evidence>
<dbReference type="AlphaFoldDB" id="A0A8J3PQR1"/>
<name>A0A8J3PQR1_9ACTN</name>
<comment type="caution">
    <text evidence="7">The sequence shown here is derived from an EMBL/GenBank/DDBJ whole genome shotgun (WGS) entry which is preliminary data.</text>
</comment>
<dbReference type="PRINTS" id="PR00455">
    <property type="entry name" value="HTHTETR"/>
</dbReference>
<feature type="domain" description="HTH tetR-type" evidence="6">
    <location>
        <begin position="20"/>
        <end position="80"/>
    </location>
</feature>
<dbReference type="Gene3D" id="1.10.357.10">
    <property type="entry name" value="Tetracycline Repressor, domain 2"/>
    <property type="match status" value="1"/>
</dbReference>
<organism evidence="7 8">
    <name type="scientific">Planotetraspora kaengkrachanensis</name>
    <dbReference type="NCBI Taxonomy" id="575193"/>
    <lineage>
        <taxon>Bacteria</taxon>
        <taxon>Bacillati</taxon>
        <taxon>Actinomycetota</taxon>
        <taxon>Actinomycetes</taxon>
        <taxon>Streptosporangiales</taxon>
        <taxon>Streptosporangiaceae</taxon>
        <taxon>Planotetraspora</taxon>
    </lineage>
</organism>
<keyword evidence="3" id="KW-0804">Transcription</keyword>
<dbReference type="PROSITE" id="PS50977">
    <property type="entry name" value="HTH_TETR_2"/>
    <property type="match status" value="1"/>
</dbReference>
<keyword evidence="1" id="KW-0805">Transcription regulation</keyword>
<dbReference type="SUPFAM" id="SSF46689">
    <property type="entry name" value="Homeodomain-like"/>
    <property type="match status" value="1"/>
</dbReference>
<sequence length="214" mass="23897">MSDSVKSGARGGTRRAAQAKATRRRIVDGARELFLRNGYAATTLDQIAGAAGVAVQTVYFHFGNKATVLKEVVDVLAVGDDEPIPMLDRPWVRQVREEPDGRRALAIWLSNSRVIFSRVAPIMKIIRDAAGADPEMAAQWETNQRQRFVAHHALVERLGDKQALRPELTVQEAADIVFTLVSHEVYFLLTVERGWTPDRWEKWINEAVAGAVLR</sequence>
<evidence type="ECO:0000256" key="5">
    <source>
        <dbReference type="SAM" id="MobiDB-lite"/>
    </source>
</evidence>
<evidence type="ECO:0000313" key="8">
    <source>
        <dbReference type="Proteomes" id="UP000630097"/>
    </source>
</evidence>
<gene>
    <name evidence="7" type="ORF">Pka01_21480</name>
</gene>
<dbReference type="RefSeq" id="WP_203882490.1">
    <property type="nucleotide sequence ID" value="NZ_BAABHH010000009.1"/>
</dbReference>